<keyword evidence="1" id="KW-0472">Membrane</keyword>
<feature type="chain" id="PRO_5009583787" evidence="2">
    <location>
        <begin position="19"/>
        <end position="106"/>
    </location>
</feature>
<feature type="transmembrane region" description="Helical" evidence="1">
    <location>
        <begin position="34"/>
        <end position="54"/>
    </location>
</feature>
<dbReference type="EMBL" id="MHSA01000012">
    <property type="protein sequence ID" value="OHA34389.1"/>
    <property type="molecule type" value="Genomic_DNA"/>
</dbReference>
<feature type="signal peptide" evidence="2">
    <location>
        <begin position="1"/>
        <end position="18"/>
    </location>
</feature>
<sequence>MKKIYATFLILSPLSVFAAPADFKGLVNLALDNINVALFALLILAWFVVFAKIAGYIGAGVGGDEKKMSAFKQTALFGVLGIAALLVYWGAAKIICLSLLGPGNCN</sequence>
<keyword evidence="1" id="KW-1133">Transmembrane helix</keyword>
<evidence type="ECO:0000313" key="3">
    <source>
        <dbReference type="EMBL" id="OHA34389.1"/>
    </source>
</evidence>
<dbReference type="AlphaFoldDB" id="A0A1G2NG09"/>
<evidence type="ECO:0000256" key="1">
    <source>
        <dbReference type="SAM" id="Phobius"/>
    </source>
</evidence>
<organism evidence="3 4">
    <name type="scientific">Candidatus Taylorbacteria bacterium RIFCSPLOWO2_01_FULL_48_100</name>
    <dbReference type="NCBI Taxonomy" id="1802322"/>
    <lineage>
        <taxon>Bacteria</taxon>
        <taxon>Candidatus Tayloriibacteriota</taxon>
    </lineage>
</organism>
<accession>A0A1G2NG09</accession>
<gene>
    <name evidence="3" type="ORF">A2938_00870</name>
</gene>
<keyword evidence="1" id="KW-0812">Transmembrane</keyword>
<keyword evidence="2" id="KW-0732">Signal</keyword>
<feature type="transmembrane region" description="Helical" evidence="1">
    <location>
        <begin position="75"/>
        <end position="100"/>
    </location>
</feature>
<dbReference type="Proteomes" id="UP000177797">
    <property type="component" value="Unassembled WGS sequence"/>
</dbReference>
<evidence type="ECO:0000313" key="4">
    <source>
        <dbReference type="Proteomes" id="UP000177797"/>
    </source>
</evidence>
<proteinExistence type="predicted"/>
<evidence type="ECO:0000256" key="2">
    <source>
        <dbReference type="SAM" id="SignalP"/>
    </source>
</evidence>
<reference evidence="3 4" key="1">
    <citation type="journal article" date="2016" name="Nat. Commun.">
        <title>Thousands of microbial genomes shed light on interconnected biogeochemical processes in an aquifer system.</title>
        <authorList>
            <person name="Anantharaman K."/>
            <person name="Brown C.T."/>
            <person name="Hug L.A."/>
            <person name="Sharon I."/>
            <person name="Castelle C.J."/>
            <person name="Probst A.J."/>
            <person name="Thomas B.C."/>
            <person name="Singh A."/>
            <person name="Wilkins M.J."/>
            <person name="Karaoz U."/>
            <person name="Brodie E.L."/>
            <person name="Williams K.H."/>
            <person name="Hubbard S.S."/>
            <person name="Banfield J.F."/>
        </authorList>
    </citation>
    <scope>NUCLEOTIDE SEQUENCE [LARGE SCALE GENOMIC DNA]</scope>
</reference>
<name>A0A1G2NG09_9BACT</name>
<comment type="caution">
    <text evidence="3">The sequence shown here is derived from an EMBL/GenBank/DDBJ whole genome shotgun (WGS) entry which is preliminary data.</text>
</comment>
<protein>
    <submittedName>
        <fullName evidence="3">Uncharacterized protein</fullName>
    </submittedName>
</protein>